<evidence type="ECO:0000313" key="1">
    <source>
        <dbReference type="EMBL" id="KAI0091802.1"/>
    </source>
</evidence>
<evidence type="ECO:0000313" key="2">
    <source>
        <dbReference type="Proteomes" id="UP001055072"/>
    </source>
</evidence>
<gene>
    <name evidence="1" type="ORF">BDY19DRAFT_865048</name>
</gene>
<dbReference type="Proteomes" id="UP001055072">
    <property type="component" value="Unassembled WGS sequence"/>
</dbReference>
<name>A0ACB8UBS3_9APHY</name>
<proteinExistence type="predicted"/>
<protein>
    <submittedName>
        <fullName evidence="1">Uncharacterized protein</fullName>
    </submittedName>
</protein>
<organism evidence="1 2">
    <name type="scientific">Irpex rosettiformis</name>
    <dbReference type="NCBI Taxonomy" id="378272"/>
    <lineage>
        <taxon>Eukaryota</taxon>
        <taxon>Fungi</taxon>
        <taxon>Dikarya</taxon>
        <taxon>Basidiomycota</taxon>
        <taxon>Agaricomycotina</taxon>
        <taxon>Agaricomycetes</taxon>
        <taxon>Polyporales</taxon>
        <taxon>Irpicaceae</taxon>
        <taxon>Irpex</taxon>
    </lineage>
</organism>
<feature type="non-terminal residue" evidence="1">
    <location>
        <position position="133"/>
    </location>
</feature>
<keyword evidence="2" id="KW-1185">Reference proteome</keyword>
<feature type="non-terminal residue" evidence="1">
    <location>
        <position position="1"/>
    </location>
</feature>
<comment type="caution">
    <text evidence="1">The sequence shown here is derived from an EMBL/GenBank/DDBJ whole genome shotgun (WGS) entry which is preliminary data.</text>
</comment>
<reference evidence="1" key="1">
    <citation type="journal article" date="2021" name="Environ. Microbiol.">
        <title>Gene family expansions and transcriptome signatures uncover fungal adaptations to wood decay.</title>
        <authorList>
            <person name="Hage H."/>
            <person name="Miyauchi S."/>
            <person name="Viragh M."/>
            <person name="Drula E."/>
            <person name="Min B."/>
            <person name="Chaduli D."/>
            <person name="Navarro D."/>
            <person name="Favel A."/>
            <person name="Norest M."/>
            <person name="Lesage-Meessen L."/>
            <person name="Balint B."/>
            <person name="Merenyi Z."/>
            <person name="de Eugenio L."/>
            <person name="Morin E."/>
            <person name="Martinez A.T."/>
            <person name="Baldrian P."/>
            <person name="Stursova M."/>
            <person name="Martinez M.J."/>
            <person name="Novotny C."/>
            <person name="Magnuson J.K."/>
            <person name="Spatafora J.W."/>
            <person name="Maurice S."/>
            <person name="Pangilinan J."/>
            <person name="Andreopoulos W."/>
            <person name="LaButti K."/>
            <person name="Hundley H."/>
            <person name="Na H."/>
            <person name="Kuo A."/>
            <person name="Barry K."/>
            <person name="Lipzen A."/>
            <person name="Henrissat B."/>
            <person name="Riley R."/>
            <person name="Ahrendt S."/>
            <person name="Nagy L.G."/>
            <person name="Grigoriev I.V."/>
            <person name="Martin F."/>
            <person name="Rosso M.N."/>
        </authorList>
    </citation>
    <scope>NUCLEOTIDE SEQUENCE</scope>
    <source>
        <strain evidence="1">CBS 384.51</strain>
    </source>
</reference>
<dbReference type="EMBL" id="MU274905">
    <property type="protein sequence ID" value="KAI0091802.1"/>
    <property type="molecule type" value="Genomic_DNA"/>
</dbReference>
<accession>A0ACB8UBS3</accession>
<sequence>DCVLLSTFHHRCDYICRRDNHVAKFMVCYDGSWTIIKVHPETSMYTLHLPQSNSCTYFMFYSSLLCPFLQNDLQQFPTRAHEQLGPIATPDGPEHVVKCIIDHCCVGRRYKFLIRWRDFDSSQDEWNEVLDLD</sequence>